<keyword evidence="5" id="KW-0764">Sulfate transport</keyword>
<dbReference type="SMART" id="SM00382">
    <property type="entry name" value="AAA"/>
    <property type="match status" value="1"/>
</dbReference>
<dbReference type="GO" id="GO:0015419">
    <property type="term" value="F:ABC-type sulfate transporter activity"/>
    <property type="evidence" value="ECO:0007669"/>
    <property type="project" value="InterPro"/>
</dbReference>
<dbReference type="AlphaFoldDB" id="A0A1X7K2E4"/>
<feature type="domain" description="ABC transporter" evidence="10">
    <location>
        <begin position="3"/>
        <end position="233"/>
    </location>
</feature>
<dbReference type="InterPro" id="IPR005666">
    <property type="entry name" value="Sulph_transpt1"/>
</dbReference>
<evidence type="ECO:0000259" key="10">
    <source>
        <dbReference type="PROSITE" id="PS50893"/>
    </source>
</evidence>
<dbReference type="GO" id="GO:0015418">
    <property type="term" value="F:ABC-type quaternary ammonium compound transporting activity"/>
    <property type="evidence" value="ECO:0007669"/>
    <property type="project" value="UniProtKB-EC"/>
</dbReference>
<dbReference type="Proteomes" id="UP000193834">
    <property type="component" value="Unassembled WGS sequence"/>
</dbReference>
<dbReference type="EC" id="7.6.2.9" evidence="8"/>
<keyword evidence="12" id="KW-1185">Reference proteome</keyword>
<dbReference type="PANTHER" id="PTHR42781">
    <property type="entry name" value="SPERMIDINE/PUTRESCINE IMPORT ATP-BINDING PROTEIN POTA"/>
    <property type="match status" value="1"/>
</dbReference>
<dbReference type="STRING" id="1852522.SAMN06295960_2009"/>
<reference evidence="11 12" key="1">
    <citation type="submission" date="2017-04" db="EMBL/GenBank/DDBJ databases">
        <authorList>
            <person name="Afonso C.L."/>
            <person name="Miller P.J."/>
            <person name="Scott M.A."/>
            <person name="Spackman E."/>
            <person name="Goraichik I."/>
            <person name="Dimitrov K.M."/>
            <person name="Suarez D.L."/>
            <person name="Swayne D.E."/>
        </authorList>
    </citation>
    <scope>NUCLEOTIDE SEQUENCE [LARGE SCALE GENOMIC DNA]</scope>
    <source>
        <strain evidence="11 12">11</strain>
    </source>
</reference>
<protein>
    <recommendedName>
        <fullName evidence="9">Carnitine transport ATP-binding protein OpuCA</fullName>
        <ecNumber evidence="8">7.6.2.9</ecNumber>
    </recommendedName>
</protein>
<evidence type="ECO:0000256" key="4">
    <source>
        <dbReference type="ARBA" id="ARBA00022967"/>
    </source>
</evidence>
<dbReference type="InterPro" id="IPR003439">
    <property type="entry name" value="ABC_transporter-like_ATP-bd"/>
</dbReference>
<dbReference type="Gene3D" id="3.40.50.300">
    <property type="entry name" value="P-loop containing nucleotide triphosphate hydrolases"/>
    <property type="match status" value="1"/>
</dbReference>
<dbReference type="PANTHER" id="PTHR42781:SF4">
    <property type="entry name" value="SPERMIDINE_PUTRESCINE IMPORT ATP-BINDING PROTEIN POTA"/>
    <property type="match status" value="1"/>
</dbReference>
<dbReference type="RefSeq" id="WP_085494233.1">
    <property type="nucleotide sequence ID" value="NZ_FXAZ01000002.1"/>
</dbReference>
<evidence type="ECO:0000256" key="6">
    <source>
        <dbReference type="ARBA" id="ARBA00052482"/>
    </source>
</evidence>
<dbReference type="OrthoDB" id="9802264at2"/>
<comment type="subunit">
    <text evidence="7">The complex is composed of two ATP-binding proteins (OpuCA), two transmembrane proteins (OpuCB and OpuCD) and a solute-binding protein (OpuCC).</text>
</comment>
<evidence type="ECO:0000256" key="1">
    <source>
        <dbReference type="ARBA" id="ARBA00022448"/>
    </source>
</evidence>
<evidence type="ECO:0000256" key="5">
    <source>
        <dbReference type="ARBA" id="ARBA00023032"/>
    </source>
</evidence>
<accession>A0A1X7K2E4</accession>
<dbReference type="EMBL" id="FXAZ01000002">
    <property type="protein sequence ID" value="SMG35095.1"/>
    <property type="molecule type" value="Genomic_DNA"/>
</dbReference>
<organism evidence="11 12">
    <name type="scientific">Paenibacillus aquistagni</name>
    <dbReference type="NCBI Taxonomy" id="1852522"/>
    <lineage>
        <taxon>Bacteria</taxon>
        <taxon>Bacillati</taxon>
        <taxon>Bacillota</taxon>
        <taxon>Bacilli</taxon>
        <taxon>Bacillales</taxon>
        <taxon>Paenibacillaceae</taxon>
        <taxon>Paenibacillus</taxon>
    </lineage>
</organism>
<gene>
    <name evidence="11" type="ORF">SAMN06295960_2009</name>
</gene>
<evidence type="ECO:0000313" key="11">
    <source>
        <dbReference type="EMBL" id="SMG35095.1"/>
    </source>
</evidence>
<keyword evidence="2" id="KW-0547">Nucleotide-binding</keyword>
<sequence length="354" mass="40153">MHIEVRDLNKWFGDYHAVRQMNFSIETGQLIGLLGPSGGGKTSVLRMLAGLEQPDGGEIIFHGRVMNQVPPQERGIGFVFQHYALFKHMTVFDNVAFGLTIKKWPKDRIRTRVMELLELTGLAGTEKRYPHQLSGGQRQRVAFARALAPEPQLLLLDEPFAAIDAKIRKELRTWLKSLIERVGITSIFVTHDQDEAIEVADEIMIIQQGQLEQKGTPWDIYKSPETPFVAEFIGESTILDHVASLKGFETAAAWTESKALIRPEYIEVGKIGELPLKSACERGVVKALHFRGSEWLVEVTVADLPLKTYRPLEREVLKIGEEVDVLVHRVYMFSDEDHWVQENALKEDPMPIHI</sequence>
<dbReference type="InterPro" id="IPR017871">
    <property type="entry name" value="ABC_transporter-like_CS"/>
</dbReference>
<evidence type="ECO:0000256" key="7">
    <source>
        <dbReference type="ARBA" id="ARBA00063934"/>
    </source>
</evidence>
<dbReference type="PROSITE" id="PS50893">
    <property type="entry name" value="ABC_TRANSPORTER_2"/>
    <property type="match status" value="1"/>
</dbReference>
<keyword evidence="1" id="KW-0813">Transport</keyword>
<keyword evidence="3 11" id="KW-0067">ATP-binding</keyword>
<dbReference type="SUPFAM" id="SSF50331">
    <property type="entry name" value="MOP-like"/>
    <property type="match status" value="1"/>
</dbReference>
<dbReference type="SUPFAM" id="SSF52540">
    <property type="entry name" value="P-loop containing nucleoside triphosphate hydrolases"/>
    <property type="match status" value="1"/>
</dbReference>
<name>A0A1X7K2E4_9BACL</name>
<evidence type="ECO:0000256" key="8">
    <source>
        <dbReference type="ARBA" id="ARBA00066388"/>
    </source>
</evidence>
<dbReference type="GO" id="GO:0016887">
    <property type="term" value="F:ATP hydrolysis activity"/>
    <property type="evidence" value="ECO:0007669"/>
    <property type="project" value="InterPro"/>
</dbReference>
<dbReference type="InterPro" id="IPR008995">
    <property type="entry name" value="Mo/tungstate-bd_C_term_dom"/>
</dbReference>
<dbReference type="FunFam" id="3.40.50.300:FF:000425">
    <property type="entry name" value="Probable ABC transporter, ATP-binding subunit"/>
    <property type="match status" value="1"/>
</dbReference>
<dbReference type="GO" id="GO:0005524">
    <property type="term" value="F:ATP binding"/>
    <property type="evidence" value="ECO:0007669"/>
    <property type="project" value="UniProtKB-KW"/>
</dbReference>
<dbReference type="NCBIfam" id="TIGR00968">
    <property type="entry name" value="3a0106s01"/>
    <property type="match status" value="1"/>
</dbReference>
<evidence type="ECO:0000256" key="3">
    <source>
        <dbReference type="ARBA" id="ARBA00022840"/>
    </source>
</evidence>
<dbReference type="PROSITE" id="PS00211">
    <property type="entry name" value="ABC_TRANSPORTER_1"/>
    <property type="match status" value="1"/>
</dbReference>
<keyword evidence="4" id="KW-1278">Translocase</keyword>
<dbReference type="InterPro" id="IPR003593">
    <property type="entry name" value="AAA+_ATPase"/>
</dbReference>
<evidence type="ECO:0000313" key="12">
    <source>
        <dbReference type="Proteomes" id="UP000193834"/>
    </source>
</evidence>
<dbReference type="GO" id="GO:0043190">
    <property type="term" value="C:ATP-binding cassette (ABC) transporter complex"/>
    <property type="evidence" value="ECO:0007669"/>
    <property type="project" value="InterPro"/>
</dbReference>
<evidence type="ECO:0000256" key="2">
    <source>
        <dbReference type="ARBA" id="ARBA00022741"/>
    </source>
</evidence>
<evidence type="ECO:0000256" key="9">
    <source>
        <dbReference type="ARBA" id="ARBA00070305"/>
    </source>
</evidence>
<comment type="catalytic activity">
    <reaction evidence="6">
        <text>a quaternary ammonium(out) + ATP + H2O = a quaternary ammonium(in) + ADP + phosphate + H(+)</text>
        <dbReference type="Rhea" id="RHEA:11036"/>
        <dbReference type="ChEBI" id="CHEBI:15377"/>
        <dbReference type="ChEBI" id="CHEBI:15378"/>
        <dbReference type="ChEBI" id="CHEBI:30616"/>
        <dbReference type="ChEBI" id="CHEBI:35267"/>
        <dbReference type="ChEBI" id="CHEBI:43474"/>
        <dbReference type="ChEBI" id="CHEBI:456216"/>
        <dbReference type="EC" id="7.6.2.9"/>
    </reaction>
</comment>
<dbReference type="InterPro" id="IPR027417">
    <property type="entry name" value="P-loop_NTPase"/>
</dbReference>
<dbReference type="InterPro" id="IPR050093">
    <property type="entry name" value="ABC_SmlMolc_Importer"/>
</dbReference>
<dbReference type="Pfam" id="PF00005">
    <property type="entry name" value="ABC_tran"/>
    <property type="match status" value="1"/>
</dbReference>
<proteinExistence type="predicted"/>